<reference evidence="1" key="1">
    <citation type="submission" date="2022-08" db="EMBL/GenBank/DDBJ databases">
        <title>Genome Sequence of Pycnoporus sanguineus.</title>
        <authorList>
            <person name="Buettner E."/>
        </authorList>
    </citation>
    <scope>NUCLEOTIDE SEQUENCE</scope>
    <source>
        <strain evidence="1">CG-C14</strain>
    </source>
</reference>
<keyword evidence="2" id="KW-1185">Reference proteome</keyword>
<protein>
    <submittedName>
        <fullName evidence="1">Uncharacterized protein</fullName>
    </submittedName>
</protein>
<evidence type="ECO:0000313" key="2">
    <source>
        <dbReference type="Proteomes" id="UP001144978"/>
    </source>
</evidence>
<organism evidence="1 2">
    <name type="scientific">Trametes sanguinea</name>
    <dbReference type="NCBI Taxonomy" id="158606"/>
    <lineage>
        <taxon>Eukaryota</taxon>
        <taxon>Fungi</taxon>
        <taxon>Dikarya</taxon>
        <taxon>Basidiomycota</taxon>
        <taxon>Agaricomycotina</taxon>
        <taxon>Agaricomycetes</taxon>
        <taxon>Polyporales</taxon>
        <taxon>Polyporaceae</taxon>
        <taxon>Trametes</taxon>
    </lineage>
</organism>
<comment type="caution">
    <text evidence="1">The sequence shown here is derived from an EMBL/GenBank/DDBJ whole genome shotgun (WGS) entry which is preliminary data.</text>
</comment>
<dbReference type="EMBL" id="JANSHE010000311">
    <property type="protein sequence ID" value="KAJ3012715.1"/>
    <property type="molecule type" value="Genomic_DNA"/>
</dbReference>
<name>A0ACC1Q5E0_9APHY</name>
<sequence length="69" mass="6931">MEIPVPPRSASQSASASASASALRPAFLSALRIAFHCVCDYCEVLANSVANSANSASQACASIASCEAP</sequence>
<evidence type="ECO:0000313" key="1">
    <source>
        <dbReference type="EMBL" id="KAJ3012715.1"/>
    </source>
</evidence>
<dbReference type="Proteomes" id="UP001144978">
    <property type="component" value="Unassembled WGS sequence"/>
</dbReference>
<gene>
    <name evidence="1" type="ORF">NUW54_g1792</name>
</gene>
<accession>A0ACC1Q5E0</accession>
<proteinExistence type="predicted"/>